<accession>A0A7J6B709</accession>
<dbReference type="AlphaFoldDB" id="A0A7J6B709"/>
<evidence type="ECO:0000313" key="1">
    <source>
        <dbReference type="EMBL" id="KAF4090800.1"/>
    </source>
</evidence>
<gene>
    <name evidence="1" type="ORF">AMELA_G00056040</name>
</gene>
<protein>
    <submittedName>
        <fullName evidence="1">Uncharacterized protein</fullName>
    </submittedName>
</protein>
<comment type="caution">
    <text evidence="1">The sequence shown here is derived from an EMBL/GenBank/DDBJ whole genome shotgun (WGS) entry which is preliminary data.</text>
</comment>
<organism evidence="1 2">
    <name type="scientific">Ameiurus melas</name>
    <name type="common">Black bullhead</name>
    <name type="synonym">Silurus melas</name>
    <dbReference type="NCBI Taxonomy" id="219545"/>
    <lineage>
        <taxon>Eukaryota</taxon>
        <taxon>Metazoa</taxon>
        <taxon>Chordata</taxon>
        <taxon>Craniata</taxon>
        <taxon>Vertebrata</taxon>
        <taxon>Euteleostomi</taxon>
        <taxon>Actinopterygii</taxon>
        <taxon>Neopterygii</taxon>
        <taxon>Teleostei</taxon>
        <taxon>Ostariophysi</taxon>
        <taxon>Siluriformes</taxon>
        <taxon>Ictaluridae</taxon>
        <taxon>Ameiurus</taxon>
    </lineage>
</organism>
<keyword evidence="2" id="KW-1185">Reference proteome</keyword>
<evidence type="ECO:0000313" key="2">
    <source>
        <dbReference type="Proteomes" id="UP000593565"/>
    </source>
</evidence>
<name>A0A7J6B709_AMEME</name>
<reference evidence="1 2" key="1">
    <citation type="submission" date="2020-02" db="EMBL/GenBank/DDBJ databases">
        <title>A chromosome-scale genome assembly of the black bullhead catfish (Ameiurus melas).</title>
        <authorList>
            <person name="Wen M."/>
            <person name="Zham M."/>
            <person name="Cabau C."/>
            <person name="Klopp C."/>
            <person name="Donnadieu C."/>
            <person name="Roques C."/>
            <person name="Bouchez O."/>
            <person name="Lampietro C."/>
            <person name="Jouanno E."/>
            <person name="Herpin A."/>
            <person name="Louis A."/>
            <person name="Berthelot C."/>
            <person name="Parey E."/>
            <person name="Roest-Crollius H."/>
            <person name="Braasch I."/>
            <person name="Postlethwait J."/>
            <person name="Robinson-Rechavi M."/>
            <person name="Echchiki A."/>
            <person name="Begum T."/>
            <person name="Montfort J."/>
            <person name="Schartl M."/>
            <person name="Bobe J."/>
            <person name="Guiguen Y."/>
        </authorList>
    </citation>
    <scope>NUCLEOTIDE SEQUENCE [LARGE SCALE GENOMIC DNA]</scope>
    <source>
        <strain evidence="1">M_S1</strain>
        <tissue evidence="1">Blood</tissue>
    </source>
</reference>
<dbReference type="EMBL" id="JAAGNN010000004">
    <property type="protein sequence ID" value="KAF4090800.1"/>
    <property type="molecule type" value="Genomic_DNA"/>
</dbReference>
<sequence>MICYNHTLDETAIFHTSAHTWDNLDHTHTLHPEFRFYFSHPVIVCVCERDVPGVLFQRPFGRDETVAHSHSVFLPPALILLVVFSVRLYSRLPADRSVCRRVIRVRDSVWCYVLLQVTIMSELATDSETAAAIFPVGHAHPLPADVRGLGVGRERDVFLERVEFLFCSFFKRVREHAAANRNAEPSQSRQGQLV</sequence>
<dbReference type="Proteomes" id="UP000593565">
    <property type="component" value="Unassembled WGS sequence"/>
</dbReference>
<proteinExistence type="predicted"/>